<dbReference type="Pfam" id="PF22022">
    <property type="entry name" value="Phage_int_M"/>
    <property type="match status" value="1"/>
</dbReference>
<dbReference type="Pfam" id="PF00589">
    <property type="entry name" value="Phage_integrase"/>
    <property type="match status" value="1"/>
</dbReference>
<protein>
    <submittedName>
        <fullName evidence="8">Prophage integrase IntS</fullName>
    </submittedName>
</protein>
<evidence type="ECO:0000256" key="1">
    <source>
        <dbReference type="ARBA" id="ARBA00008857"/>
    </source>
</evidence>
<dbReference type="Proteomes" id="UP000727654">
    <property type="component" value="Unassembled WGS sequence"/>
</dbReference>
<accession>A0ABM8WCT1</accession>
<organism evidence="8 9">
    <name type="scientific">Cupriavidus laharis</name>
    <dbReference type="NCBI Taxonomy" id="151654"/>
    <lineage>
        <taxon>Bacteria</taxon>
        <taxon>Pseudomonadati</taxon>
        <taxon>Pseudomonadota</taxon>
        <taxon>Betaproteobacteria</taxon>
        <taxon>Burkholderiales</taxon>
        <taxon>Burkholderiaceae</taxon>
        <taxon>Cupriavidus</taxon>
    </lineage>
</organism>
<dbReference type="PROSITE" id="PS51898">
    <property type="entry name" value="TYR_RECOMBINASE"/>
    <property type="match status" value="1"/>
</dbReference>
<dbReference type="InterPro" id="IPR025166">
    <property type="entry name" value="Integrase_DNA_bind_dom"/>
</dbReference>
<keyword evidence="3 5" id="KW-0238">DNA-binding</keyword>
<proteinExistence type="inferred from homology"/>
<dbReference type="InterPro" id="IPR010998">
    <property type="entry name" value="Integrase_recombinase_N"/>
</dbReference>
<dbReference type="Gene3D" id="1.10.443.10">
    <property type="entry name" value="Intergrase catalytic core"/>
    <property type="match status" value="1"/>
</dbReference>
<dbReference type="Pfam" id="PF13356">
    <property type="entry name" value="Arm-DNA-bind_3"/>
    <property type="match status" value="1"/>
</dbReference>
<dbReference type="InterPro" id="IPR011010">
    <property type="entry name" value="DNA_brk_join_enz"/>
</dbReference>
<feature type="domain" description="Core-binding (CB)" evidence="7">
    <location>
        <begin position="98"/>
        <end position="179"/>
    </location>
</feature>
<dbReference type="PROSITE" id="PS51900">
    <property type="entry name" value="CB"/>
    <property type="match status" value="1"/>
</dbReference>
<evidence type="ECO:0000259" key="7">
    <source>
        <dbReference type="PROSITE" id="PS51900"/>
    </source>
</evidence>
<dbReference type="InterPro" id="IPR038488">
    <property type="entry name" value="Integrase_DNA-bd_sf"/>
</dbReference>
<dbReference type="Gene3D" id="1.10.150.130">
    <property type="match status" value="1"/>
</dbReference>
<comment type="caution">
    <text evidence="8">The sequence shown here is derived from an EMBL/GenBank/DDBJ whole genome shotgun (WGS) entry which is preliminary data.</text>
</comment>
<keyword evidence="9" id="KW-1185">Reference proteome</keyword>
<dbReference type="PANTHER" id="PTHR30629">
    <property type="entry name" value="PROPHAGE INTEGRASE"/>
    <property type="match status" value="1"/>
</dbReference>
<dbReference type="InterPro" id="IPR050808">
    <property type="entry name" value="Phage_Integrase"/>
</dbReference>
<feature type="domain" description="Tyr recombinase" evidence="6">
    <location>
        <begin position="202"/>
        <end position="389"/>
    </location>
</feature>
<dbReference type="InterPro" id="IPR002104">
    <property type="entry name" value="Integrase_catalytic"/>
</dbReference>
<dbReference type="SUPFAM" id="SSF56349">
    <property type="entry name" value="DNA breaking-rejoining enzymes"/>
    <property type="match status" value="1"/>
</dbReference>
<evidence type="ECO:0000256" key="4">
    <source>
        <dbReference type="ARBA" id="ARBA00023172"/>
    </source>
</evidence>
<dbReference type="EMBL" id="CAJZAI010000001">
    <property type="protein sequence ID" value="CAG9165099.1"/>
    <property type="molecule type" value="Genomic_DNA"/>
</dbReference>
<evidence type="ECO:0000313" key="8">
    <source>
        <dbReference type="EMBL" id="CAG9165099.1"/>
    </source>
</evidence>
<evidence type="ECO:0000256" key="5">
    <source>
        <dbReference type="PROSITE-ProRule" id="PRU01248"/>
    </source>
</evidence>
<dbReference type="InterPro" id="IPR044068">
    <property type="entry name" value="CB"/>
</dbReference>
<reference evidence="8 9" key="1">
    <citation type="submission" date="2021-08" db="EMBL/GenBank/DDBJ databases">
        <authorList>
            <person name="Peeters C."/>
        </authorList>
    </citation>
    <scope>NUCLEOTIDE SEQUENCE [LARGE SCALE GENOMIC DNA]</scope>
    <source>
        <strain evidence="8 9">LMG 23992</strain>
    </source>
</reference>
<evidence type="ECO:0000256" key="2">
    <source>
        <dbReference type="ARBA" id="ARBA00022908"/>
    </source>
</evidence>
<keyword evidence="2" id="KW-0229">DNA integration</keyword>
<gene>
    <name evidence="8" type="primary">intS</name>
    <name evidence="8" type="ORF">LMG23992_00246</name>
</gene>
<dbReference type="CDD" id="cd00801">
    <property type="entry name" value="INT_P4_C"/>
    <property type="match status" value="1"/>
</dbReference>
<dbReference type="InterPro" id="IPR053876">
    <property type="entry name" value="Phage_int_M"/>
</dbReference>
<dbReference type="PANTHER" id="PTHR30629:SF2">
    <property type="entry name" value="PROPHAGE INTEGRASE INTS-RELATED"/>
    <property type="match status" value="1"/>
</dbReference>
<comment type="similarity">
    <text evidence="1">Belongs to the 'phage' integrase family.</text>
</comment>
<keyword evidence="4" id="KW-0233">DNA recombination</keyword>
<evidence type="ECO:0000313" key="9">
    <source>
        <dbReference type="Proteomes" id="UP000727654"/>
    </source>
</evidence>
<sequence>MSLTIKQIENAQPRDRLYRLSDGDGAYLEVSPAGARRWFLKYRRNGKETRLSLGNWPEVGLKEMRERRAAARKQLADGIDPAHARAAAKHAAAINGANTFEVVAREWHAKFAPSLSESHAQRNLRRLEKHVFPYLGTRPIVGLAPADVLSVLQRIEKTGHLETAHRVRVLIGQVMRYAISTGRAERDIAADLRDALPAAQVKHHAAVTDPVQLGALLRAIDGYTGTAVVTAALRLAPMVFQRPGELRQAEWSEFDLDGAMWTVPAGRMKRTKAGKENGPDHLVPLSRQAVAILRGLQVLTGRGRFVFPSLRGGDRCMSDMALSAAFKRMGYAGDEALPHGWRATARTLAAEVLGVRDEVIEAQLAHGVRDALGRAYNRTQWLDQRRELMQRWADYLDELKAGAKVLPFASEASA</sequence>
<dbReference type="RefSeq" id="WP_224077972.1">
    <property type="nucleotide sequence ID" value="NZ_CAJZAI010000001.1"/>
</dbReference>
<dbReference type="Gene3D" id="3.30.160.390">
    <property type="entry name" value="Integrase, DNA-binding domain"/>
    <property type="match status" value="1"/>
</dbReference>
<evidence type="ECO:0000259" key="6">
    <source>
        <dbReference type="PROSITE" id="PS51898"/>
    </source>
</evidence>
<dbReference type="InterPro" id="IPR013762">
    <property type="entry name" value="Integrase-like_cat_sf"/>
</dbReference>
<name>A0ABM8WCT1_9BURK</name>
<evidence type="ECO:0000256" key="3">
    <source>
        <dbReference type="ARBA" id="ARBA00023125"/>
    </source>
</evidence>